<name>A0ABT0KNG6_9GAMM</name>
<reference evidence="1 2" key="1">
    <citation type="submission" date="2022-01" db="EMBL/GenBank/DDBJ databases">
        <title>Whole genome-based taxonomy of the Shewanellaceae.</title>
        <authorList>
            <person name="Martin-Rodriguez A.J."/>
        </authorList>
    </citation>
    <scope>NUCLEOTIDE SEQUENCE [LARGE SCALE GENOMIC DNA]</scope>
    <source>
        <strain evidence="1 2">DSM 24955</strain>
    </source>
</reference>
<organism evidence="1 2">
    <name type="scientific">Shewanella electrodiphila</name>
    <dbReference type="NCBI Taxonomy" id="934143"/>
    <lineage>
        <taxon>Bacteria</taxon>
        <taxon>Pseudomonadati</taxon>
        <taxon>Pseudomonadota</taxon>
        <taxon>Gammaproteobacteria</taxon>
        <taxon>Alteromonadales</taxon>
        <taxon>Shewanellaceae</taxon>
        <taxon>Shewanella</taxon>
    </lineage>
</organism>
<sequence>MFTLFRQRTIYVFTILTLFSQLVFANPNFMMPKVGNLAHSDNIISSETDDPHDRKLAPTLLTACSSANHLHETLSNNKAHHCDGLTPCSSDCDNCFYISIADTLLMHKPWQIFHHPDNKIVSLTAYFQSILPTQHLRPPIA</sequence>
<comment type="caution">
    <text evidence="1">The sequence shown here is derived from an EMBL/GenBank/DDBJ whole genome shotgun (WGS) entry which is preliminary data.</text>
</comment>
<evidence type="ECO:0000313" key="1">
    <source>
        <dbReference type="EMBL" id="MCL1045400.1"/>
    </source>
</evidence>
<proteinExistence type="predicted"/>
<protein>
    <recommendedName>
        <fullName evidence="3">Secreted protein</fullName>
    </recommendedName>
</protein>
<dbReference type="EMBL" id="JAKIKU010000004">
    <property type="protein sequence ID" value="MCL1045400.1"/>
    <property type="molecule type" value="Genomic_DNA"/>
</dbReference>
<keyword evidence="2" id="KW-1185">Reference proteome</keyword>
<dbReference type="Proteomes" id="UP001202134">
    <property type="component" value="Unassembled WGS sequence"/>
</dbReference>
<gene>
    <name evidence="1" type="ORF">L2737_08685</name>
</gene>
<evidence type="ECO:0008006" key="3">
    <source>
        <dbReference type="Google" id="ProtNLM"/>
    </source>
</evidence>
<evidence type="ECO:0000313" key="2">
    <source>
        <dbReference type="Proteomes" id="UP001202134"/>
    </source>
</evidence>
<accession>A0ABT0KNG6</accession>
<dbReference type="RefSeq" id="WP_248955475.1">
    <property type="nucleotide sequence ID" value="NZ_JAKIKU010000004.1"/>
</dbReference>